<evidence type="ECO:0000256" key="2">
    <source>
        <dbReference type="SAM" id="MobiDB-lite"/>
    </source>
</evidence>
<gene>
    <name evidence="4" type="ORF">LADA_0F01090G</name>
</gene>
<keyword evidence="5" id="KW-1185">Reference proteome</keyword>
<accession>A0A1G4JIN7</accession>
<dbReference type="AlphaFoldDB" id="A0A1G4JIN7"/>
<dbReference type="InterPro" id="IPR005556">
    <property type="entry name" value="SUN"/>
</dbReference>
<evidence type="ECO:0000256" key="3">
    <source>
        <dbReference type="SAM" id="SignalP"/>
    </source>
</evidence>
<feature type="region of interest" description="Disordered" evidence="2">
    <location>
        <begin position="316"/>
        <end position="346"/>
    </location>
</feature>
<evidence type="ECO:0000313" key="5">
    <source>
        <dbReference type="Proteomes" id="UP000190274"/>
    </source>
</evidence>
<name>A0A1G4JIN7_9SACH</name>
<dbReference type="PANTHER" id="PTHR31654:SF0">
    <property type="entry name" value="SECRETED BETA-GLUCOSIDASE ADG3-RELATED"/>
    <property type="match status" value="1"/>
</dbReference>
<dbReference type="PANTHER" id="PTHR31654">
    <property type="entry name" value="SECRETED BETA-GLUCOSIDASE ADG3-RELATED"/>
    <property type="match status" value="1"/>
</dbReference>
<dbReference type="Proteomes" id="UP000190274">
    <property type="component" value="Chromosome F"/>
</dbReference>
<sequence length="346" mass="36914">MYCFSTLLVLLATGSQAVDSYNNLHNHEHAKKLGKKVHGKEVSHLFRRDGTCSFPDHDGMVAVQSGGQNGGWAMSSDESCKYGSWCPYACSPGQLAGQWDPEAKSYSYPQSQYGGLYCDESGNLQKPISQNDYCYDGKGTVSAKNSAGSGVAFCQTVLPGNEEMLIPTLVDSGSEETLAVPGTDYWCQTAAHFYINSPGTSVSDGCKWGSSSKAAGNWAPYVAGANMDDSKNTYVKIGWNPVYLEDSCPFKNTMPSYGVKVTCDDESQCSGLPCEINPSKNGVNEVSGDGSSGAGGGDFCVVTVRNGAKAKIEVFESSSKSKRDDSHHAHDKRDAAPTVTRTVTVL</sequence>
<feature type="compositionally biased region" description="Basic and acidic residues" evidence="2">
    <location>
        <begin position="316"/>
        <end position="335"/>
    </location>
</feature>
<feature type="chain" id="PRO_5009236094" evidence="3">
    <location>
        <begin position="18"/>
        <end position="346"/>
    </location>
</feature>
<organism evidence="4 5">
    <name type="scientific">Lachancea dasiensis</name>
    <dbReference type="NCBI Taxonomy" id="1072105"/>
    <lineage>
        <taxon>Eukaryota</taxon>
        <taxon>Fungi</taxon>
        <taxon>Dikarya</taxon>
        <taxon>Ascomycota</taxon>
        <taxon>Saccharomycotina</taxon>
        <taxon>Saccharomycetes</taxon>
        <taxon>Saccharomycetales</taxon>
        <taxon>Saccharomycetaceae</taxon>
        <taxon>Lachancea</taxon>
    </lineage>
</organism>
<dbReference type="EMBL" id="LT598458">
    <property type="protein sequence ID" value="SCU89990.1"/>
    <property type="molecule type" value="Genomic_DNA"/>
</dbReference>
<dbReference type="InterPro" id="IPR053088">
    <property type="entry name" value="Beta-glucosidase/SUN-like"/>
</dbReference>
<keyword evidence="3" id="KW-0732">Signal</keyword>
<comment type="similarity">
    <text evidence="1">Belongs to the SUN family.</text>
</comment>
<evidence type="ECO:0000256" key="1">
    <source>
        <dbReference type="ARBA" id="ARBA00010579"/>
    </source>
</evidence>
<protein>
    <submittedName>
        <fullName evidence="4">LADA_0F01090g1_1</fullName>
    </submittedName>
</protein>
<feature type="signal peptide" evidence="3">
    <location>
        <begin position="1"/>
        <end position="17"/>
    </location>
</feature>
<evidence type="ECO:0000313" key="4">
    <source>
        <dbReference type="EMBL" id="SCU89990.1"/>
    </source>
</evidence>
<reference evidence="4 5" key="1">
    <citation type="submission" date="2016-03" db="EMBL/GenBank/DDBJ databases">
        <authorList>
            <person name="Devillers H."/>
        </authorList>
    </citation>
    <scope>NUCLEOTIDE SEQUENCE [LARGE SCALE GENOMIC DNA]</scope>
    <source>
        <strain evidence="4">CBS 10888</strain>
    </source>
</reference>
<proteinExistence type="inferred from homology"/>
<dbReference type="OrthoDB" id="5554151at2759"/>
<dbReference type="Pfam" id="PF03856">
    <property type="entry name" value="SUN"/>
    <property type="match status" value="1"/>
</dbReference>
<dbReference type="STRING" id="1266660.A0A1G4JIN7"/>